<keyword evidence="10" id="KW-1185">Reference proteome</keyword>
<feature type="domain" description="Major facilitator superfamily (MFS) profile" evidence="8">
    <location>
        <begin position="21"/>
        <end position="393"/>
    </location>
</feature>
<feature type="transmembrane region" description="Helical" evidence="7">
    <location>
        <begin position="52"/>
        <end position="75"/>
    </location>
</feature>
<evidence type="ECO:0000313" key="9">
    <source>
        <dbReference type="EMBL" id="MDQ0393059.1"/>
    </source>
</evidence>
<feature type="transmembrane region" description="Helical" evidence="7">
    <location>
        <begin position="367"/>
        <end position="385"/>
    </location>
</feature>
<feature type="transmembrane region" description="Helical" evidence="7">
    <location>
        <begin position="111"/>
        <end position="132"/>
    </location>
</feature>
<comment type="subcellular location">
    <subcellularLocation>
        <location evidence="1">Cell membrane</location>
        <topology evidence="1">Multi-pass membrane protein</topology>
    </subcellularLocation>
</comment>
<dbReference type="InterPro" id="IPR036259">
    <property type="entry name" value="MFS_trans_sf"/>
</dbReference>
<dbReference type="PANTHER" id="PTHR23521:SF2">
    <property type="entry name" value="TRANSPORTER MFS SUPERFAMILY"/>
    <property type="match status" value="1"/>
</dbReference>
<feature type="transmembrane region" description="Helical" evidence="7">
    <location>
        <begin position="303"/>
        <end position="328"/>
    </location>
</feature>
<evidence type="ECO:0000256" key="5">
    <source>
        <dbReference type="ARBA" id="ARBA00022989"/>
    </source>
</evidence>
<protein>
    <submittedName>
        <fullName evidence="9">MFS family permease</fullName>
    </submittedName>
</protein>
<evidence type="ECO:0000256" key="2">
    <source>
        <dbReference type="ARBA" id="ARBA00022448"/>
    </source>
</evidence>
<dbReference type="RefSeq" id="WP_307427829.1">
    <property type="nucleotide sequence ID" value="NZ_JAUSVK010000001.1"/>
</dbReference>
<evidence type="ECO:0000259" key="8">
    <source>
        <dbReference type="PROSITE" id="PS50850"/>
    </source>
</evidence>
<feature type="transmembrane region" description="Helical" evidence="7">
    <location>
        <begin position="207"/>
        <end position="227"/>
    </location>
</feature>
<dbReference type="InterPro" id="IPR011701">
    <property type="entry name" value="MFS"/>
</dbReference>
<evidence type="ECO:0000256" key="6">
    <source>
        <dbReference type="ARBA" id="ARBA00023136"/>
    </source>
</evidence>
<feature type="transmembrane region" description="Helical" evidence="7">
    <location>
        <begin position="87"/>
        <end position="105"/>
    </location>
</feature>
<feature type="transmembrane region" description="Helical" evidence="7">
    <location>
        <begin position="340"/>
        <end position="361"/>
    </location>
</feature>
<keyword evidence="3" id="KW-1003">Cell membrane</keyword>
<accession>A0ABU0FG01</accession>
<comment type="caution">
    <text evidence="9">The sequence shown here is derived from an EMBL/GenBank/DDBJ whole genome shotgun (WGS) entry which is preliminary data.</text>
</comment>
<evidence type="ECO:0000313" key="10">
    <source>
        <dbReference type="Proteomes" id="UP001237448"/>
    </source>
</evidence>
<dbReference type="Proteomes" id="UP001237448">
    <property type="component" value="Unassembled WGS sequence"/>
</dbReference>
<organism evidence="9 10">
    <name type="scientific">Labrys monachus</name>
    <dbReference type="NCBI Taxonomy" id="217067"/>
    <lineage>
        <taxon>Bacteria</taxon>
        <taxon>Pseudomonadati</taxon>
        <taxon>Pseudomonadota</taxon>
        <taxon>Alphaproteobacteria</taxon>
        <taxon>Hyphomicrobiales</taxon>
        <taxon>Xanthobacteraceae</taxon>
        <taxon>Labrys</taxon>
    </lineage>
</organism>
<dbReference type="Pfam" id="PF07690">
    <property type="entry name" value="MFS_1"/>
    <property type="match status" value="1"/>
</dbReference>
<dbReference type="EMBL" id="JAUSVK010000001">
    <property type="protein sequence ID" value="MDQ0393059.1"/>
    <property type="molecule type" value="Genomic_DNA"/>
</dbReference>
<feature type="transmembrane region" description="Helical" evidence="7">
    <location>
        <begin position="250"/>
        <end position="271"/>
    </location>
</feature>
<keyword evidence="2" id="KW-0813">Transport</keyword>
<feature type="transmembrane region" description="Helical" evidence="7">
    <location>
        <begin position="20"/>
        <end position="40"/>
    </location>
</feature>
<evidence type="ECO:0000256" key="1">
    <source>
        <dbReference type="ARBA" id="ARBA00004651"/>
    </source>
</evidence>
<evidence type="ECO:0000256" key="4">
    <source>
        <dbReference type="ARBA" id="ARBA00022692"/>
    </source>
</evidence>
<reference evidence="9 10" key="1">
    <citation type="submission" date="2023-07" db="EMBL/GenBank/DDBJ databases">
        <title>Genomic Encyclopedia of Type Strains, Phase IV (KMG-IV): sequencing the most valuable type-strain genomes for metagenomic binning, comparative biology and taxonomic classification.</title>
        <authorList>
            <person name="Goeker M."/>
        </authorList>
    </citation>
    <scope>NUCLEOTIDE SEQUENCE [LARGE SCALE GENOMIC DNA]</scope>
    <source>
        <strain evidence="9 10">DSM 5896</strain>
    </source>
</reference>
<evidence type="ECO:0000256" key="3">
    <source>
        <dbReference type="ARBA" id="ARBA00022475"/>
    </source>
</evidence>
<dbReference type="PROSITE" id="PS50850">
    <property type="entry name" value="MFS"/>
    <property type="match status" value="1"/>
</dbReference>
<feature type="transmembrane region" description="Helical" evidence="7">
    <location>
        <begin position="278"/>
        <end position="297"/>
    </location>
</feature>
<feature type="transmembrane region" description="Helical" evidence="7">
    <location>
        <begin position="173"/>
        <end position="195"/>
    </location>
</feature>
<feature type="transmembrane region" description="Helical" evidence="7">
    <location>
        <begin position="144"/>
        <end position="167"/>
    </location>
</feature>
<gene>
    <name evidence="9" type="ORF">J3R73_002851</name>
</gene>
<dbReference type="InterPro" id="IPR020846">
    <property type="entry name" value="MFS_dom"/>
</dbReference>
<dbReference type="SUPFAM" id="SSF103473">
    <property type="entry name" value="MFS general substrate transporter"/>
    <property type="match status" value="1"/>
</dbReference>
<dbReference type="PANTHER" id="PTHR23521">
    <property type="entry name" value="TRANSPORTER MFS SUPERFAMILY"/>
    <property type="match status" value="1"/>
</dbReference>
<keyword evidence="4 7" id="KW-0812">Transmembrane</keyword>
<dbReference type="InterPro" id="IPR047200">
    <property type="entry name" value="MFS_YcaD-like"/>
</dbReference>
<evidence type="ECO:0000256" key="7">
    <source>
        <dbReference type="SAM" id="Phobius"/>
    </source>
</evidence>
<proteinExistence type="predicted"/>
<keyword evidence="5 7" id="KW-1133">Transmembrane helix</keyword>
<dbReference type="CDD" id="cd17477">
    <property type="entry name" value="MFS_YcaD_like"/>
    <property type="match status" value="1"/>
</dbReference>
<name>A0ABU0FG01_9HYPH</name>
<sequence>MSDSRASLLGERKPGRTQVVTIAAAITCISVAGIGLSLVTPLMSLLLSARGISATTIGIIMAAGSLAGIAVSPFVPRLAVLFGLRNFVLLNLALATVVLCLFPLLQSLAAWFVLRFLFSIAVGSLFVLSEYWINAAAPSARRGLVMGIYATALSIGFAVGPGLLIVAGGATSVLFVVGAAFFVVAAIPILFAGRAVPALEGKSTLSVWRFVLVAPVATAAAFVYGAIEQGSFSFLTLYGEAIRLSQNDSAWLLTLFGLGNVISQVPLGLLSDRYSRPLLLLACALVSTAGALLMPLFAEDLPLLMAVIFVTGGMAGGLYTVGLSHLGAHFSGRALATANAAFIMLYGLGMTAGAPVLGIVVDTVRPHGFAFGLAFICGAYALLVLSRLGTRAS</sequence>
<dbReference type="Gene3D" id="1.20.1250.20">
    <property type="entry name" value="MFS general substrate transporter like domains"/>
    <property type="match status" value="2"/>
</dbReference>
<keyword evidence="6 7" id="KW-0472">Membrane</keyword>